<comment type="caution">
    <text evidence="1">The sequence shown here is derived from an EMBL/GenBank/DDBJ whole genome shotgun (WGS) entry which is preliminary data.</text>
</comment>
<gene>
    <name evidence="1" type="ORF">WN944_005162</name>
</gene>
<keyword evidence="2" id="KW-1185">Reference proteome</keyword>
<dbReference type="Proteomes" id="UP001428341">
    <property type="component" value="Unassembled WGS sequence"/>
</dbReference>
<dbReference type="EMBL" id="JBCGBO010000006">
    <property type="protein sequence ID" value="KAK9194455.1"/>
    <property type="molecule type" value="Genomic_DNA"/>
</dbReference>
<evidence type="ECO:0000313" key="1">
    <source>
        <dbReference type="EMBL" id="KAK9194455.1"/>
    </source>
</evidence>
<proteinExistence type="predicted"/>
<dbReference type="AlphaFoldDB" id="A0AAP0M1R2"/>
<organism evidence="1 2">
    <name type="scientific">Citrus x changshan-huyou</name>
    <dbReference type="NCBI Taxonomy" id="2935761"/>
    <lineage>
        <taxon>Eukaryota</taxon>
        <taxon>Viridiplantae</taxon>
        <taxon>Streptophyta</taxon>
        <taxon>Embryophyta</taxon>
        <taxon>Tracheophyta</taxon>
        <taxon>Spermatophyta</taxon>
        <taxon>Magnoliopsida</taxon>
        <taxon>eudicotyledons</taxon>
        <taxon>Gunneridae</taxon>
        <taxon>Pentapetalae</taxon>
        <taxon>rosids</taxon>
        <taxon>malvids</taxon>
        <taxon>Sapindales</taxon>
        <taxon>Rutaceae</taxon>
        <taxon>Aurantioideae</taxon>
        <taxon>Citrus</taxon>
    </lineage>
</organism>
<protein>
    <submittedName>
        <fullName evidence="1">Uncharacterized protein</fullName>
    </submittedName>
</protein>
<reference evidence="1 2" key="1">
    <citation type="submission" date="2024-05" db="EMBL/GenBank/DDBJ databases">
        <title>Haplotype-resolved chromosome-level genome assembly of Huyou (Citrus changshanensis).</title>
        <authorList>
            <person name="Miao C."/>
            <person name="Chen W."/>
            <person name="Wu Y."/>
            <person name="Wang L."/>
            <person name="Zhao S."/>
            <person name="Grierson D."/>
            <person name="Xu C."/>
            <person name="Chen K."/>
        </authorList>
    </citation>
    <scope>NUCLEOTIDE SEQUENCE [LARGE SCALE GENOMIC DNA]</scope>
    <source>
        <strain evidence="1">01-14</strain>
        <tissue evidence="1">Leaf</tissue>
    </source>
</reference>
<accession>A0AAP0M1R2</accession>
<evidence type="ECO:0000313" key="2">
    <source>
        <dbReference type="Proteomes" id="UP001428341"/>
    </source>
</evidence>
<sequence>MTEWNLNLNQNNQKYFDSESGPRLLEDFDSAAASNYGFMISDSAKESLDHKMLAAALSVLATDEVWAVEGGKAPDIFSK</sequence>
<name>A0AAP0M1R2_9ROSI</name>